<dbReference type="GO" id="GO:0016874">
    <property type="term" value="F:ligase activity"/>
    <property type="evidence" value="ECO:0007669"/>
    <property type="project" value="UniProtKB-KW"/>
</dbReference>
<dbReference type="Gene3D" id="3.30.470.30">
    <property type="entry name" value="DNA ligase/mRNA capping enzyme"/>
    <property type="match status" value="1"/>
</dbReference>
<evidence type="ECO:0000259" key="6">
    <source>
        <dbReference type="PROSITE" id="PS50160"/>
    </source>
</evidence>
<feature type="domain" description="ATP-dependent DNA ligase family profile" evidence="6">
    <location>
        <begin position="106"/>
        <end position="230"/>
    </location>
</feature>
<dbReference type="EMBL" id="JBHLUH010000020">
    <property type="protein sequence ID" value="MFC0528683.1"/>
    <property type="molecule type" value="Genomic_DNA"/>
</dbReference>
<comment type="similarity">
    <text evidence="1">Belongs to the ATP-dependent DNA ligase family.</text>
</comment>
<dbReference type="Proteomes" id="UP001589867">
    <property type="component" value="Unassembled WGS sequence"/>
</dbReference>
<evidence type="ECO:0000256" key="5">
    <source>
        <dbReference type="SAM" id="MobiDB-lite"/>
    </source>
</evidence>
<keyword evidence="3 7" id="KW-0436">Ligase</keyword>
<evidence type="ECO:0000256" key="4">
    <source>
        <dbReference type="ARBA" id="ARBA00034003"/>
    </source>
</evidence>
<keyword evidence="8" id="KW-1185">Reference proteome</keyword>
<dbReference type="CDD" id="cd07971">
    <property type="entry name" value="OBF_DNA_ligase_LigD"/>
    <property type="match status" value="1"/>
</dbReference>
<dbReference type="InterPro" id="IPR014146">
    <property type="entry name" value="LigD_ligase_dom"/>
</dbReference>
<evidence type="ECO:0000313" key="7">
    <source>
        <dbReference type="EMBL" id="MFC0528683.1"/>
    </source>
</evidence>
<dbReference type="InterPro" id="IPR050191">
    <property type="entry name" value="ATP-dep_DNA_ligase"/>
</dbReference>
<dbReference type="InterPro" id="IPR012310">
    <property type="entry name" value="DNA_ligase_ATP-dep_cent"/>
</dbReference>
<evidence type="ECO:0000256" key="1">
    <source>
        <dbReference type="ARBA" id="ARBA00007572"/>
    </source>
</evidence>
<evidence type="ECO:0000313" key="8">
    <source>
        <dbReference type="Proteomes" id="UP001589867"/>
    </source>
</evidence>
<dbReference type="Gene3D" id="2.40.50.140">
    <property type="entry name" value="Nucleic acid-binding proteins"/>
    <property type="match status" value="1"/>
</dbReference>
<dbReference type="EC" id="6.5.1.1" evidence="2"/>
<feature type="region of interest" description="Disordered" evidence="5">
    <location>
        <begin position="297"/>
        <end position="324"/>
    </location>
</feature>
<dbReference type="InterPro" id="IPR012309">
    <property type="entry name" value="DNA_ligase_ATP-dep_C"/>
</dbReference>
<dbReference type="NCBIfam" id="TIGR02779">
    <property type="entry name" value="NHEJ_ligase_lig"/>
    <property type="match status" value="1"/>
</dbReference>
<dbReference type="Pfam" id="PF04679">
    <property type="entry name" value="DNA_ligase_A_C"/>
    <property type="match status" value="1"/>
</dbReference>
<dbReference type="CDD" id="cd07906">
    <property type="entry name" value="Adenylation_DNA_ligase_LigD_LigC"/>
    <property type="match status" value="1"/>
</dbReference>
<protein>
    <recommendedName>
        <fullName evidence="2">DNA ligase (ATP)</fullName>
        <ecNumber evidence="2">6.5.1.1</ecNumber>
    </recommendedName>
</protein>
<comment type="caution">
    <text evidence="7">The sequence shown here is derived from an EMBL/GenBank/DDBJ whole genome shotgun (WGS) entry which is preliminary data.</text>
</comment>
<reference evidence="7 8" key="1">
    <citation type="submission" date="2024-09" db="EMBL/GenBank/DDBJ databases">
        <authorList>
            <person name="Sun Q."/>
            <person name="Mori K."/>
        </authorList>
    </citation>
    <scope>NUCLEOTIDE SEQUENCE [LARGE SCALE GENOMIC DNA]</scope>
    <source>
        <strain evidence="7 8">TBRC 3947</strain>
    </source>
</reference>
<dbReference type="PROSITE" id="PS50160">
    <property type="entry name" value="DNA_LIGASE_A3"/>
    <property type="match status" value="1"/>
</dbReference>
<gene>
    <name evidence="7" type="primary">ligD</name>
    <name evidence="7" type="ORF">ACFFIA_13520</name>
</gene>
<sequence>MKVGSLPLLRPMLATLGELPTGPGWSYEFKWDGVRAIVYVEAGDVRVLSRNDKEIAASYPELRGLPDRLPAGPVVLDGEIVALDSAGAPSFSRLQQRMHVREPGTALLGRVPVHLYVFDVLHLGRRSTVGQPYRERRAQLDELGLSGGLVDTPPYWADGRGADLMAVAAERGLEGVVAKRLDSPYQPGVRSRLWIKTPHNATTEVVICGSKPGAGRRAGTIGALLLGAYDPAGRLVYIGKVGTGFTNRMLDDLGARLAPLRRTGPPFDGPVPRPDARDASWVEPRLVGEVEYRTVSPEGRLRHPSWRGLRPDRDTGEVKAPVAG</sequence>
<accession>A0ABV6M1Z3</accession>
<dbReference type="PANTHER" id="PTHR45674:SF4">
    <property type="entry name" value="DNA LIGASE 1"/>
    <property type="match status" value="1"/>
</dbReference>
<dbReference type="SUPFAM" id="SSF50249">
    <property type="entry name" value="Nucleic acid-binding proteins"/>
    <property type="match status" value="1"/>
</dbReference>
<dbReference type="Gene3D" id="3.30.1490.70">
    <property type="match status" value="1"/>
</dbReference>
<proteinExistence type="inferred from homology"/>
<dbReference type="InterPro" id="IPR012340">
    <property type="entry name" value="NA-bd_OB-fold"/>
</dbReference>
<dbReference type="RefSeq" id="WP_377250562.1">
    <property type="nucleotide sequence ID" value="NZ_JBHLUH010000020.1"/>
</dbReference>
<evidence type="ECO:0000256" key="2">
    <source>
        <dbReference type="ARBA" id="ARBA00012727"/>
    </source>
</evidence>
<dbReference type="SUPFAM" id="SSF56091">
    <property type="entry name" value="DNA ligase/mRNA capping enzyme, catalytic domain"/>
    <property type="match status" value="1"/>
</dbReference>
<organism evidence="7 8">
    <name type="scientific">Phytohabitans kaempferiae</name>
    <dbReference type="NCBI Taxonomy" id="1620943"/>
    <lineage>
        <taxon>Bacteria</taxon>
        <taxon>Bacillati</taxon>
        <taxon>Actinomycetota</taxon>
        <taxon>Actinomycetes</taxon>
        <taxon>Micromonosporales</taxon>
        <taxon>Micromonosporaceae</taxon>
    </lineage>
</organism>
<comment type="catalytic activity">
    <reaction evidence="4">
        <text>ATP + (deoxyribonucleotide)n-3'-hydroxyl + 5'-phospho-(deoxyribonucleotide)m = (deoxyribonucleotide)n+m + AMP + diphosphate.</text>
        <dbReference type="EC" id="6.5.1.1"/>
    </reaction>
</comment>
<evidence type="ECO:0000256" key="3">
    <source>
        <dbReference type="ARBA" id="ARBA00022598"/>
    </source>
</evidence>
<dbReference type="Pfam" id="PF01068">
    <property type="entry name" value="DNA_ligase_A_M"/>
    <property type="match status" value="1"/>
</dbReference>
<name>A0ABV6M1Z3_9ACTN</name>
<dbReference type="PANTHER" id="PTHR45674">
    <property type="entry name" value="DNA LIGASE 1/3 FAMILY MEMBER"/>
    <property type="match status" value="1"/>
</dbReference>